<dbReference type="AlphaFoldDB" id="A0A162Z7B4"/>
<proteinExistence type="predicted"/>
<accession>A0A162Z7B4</accession>
<dbReference type="Proteomes" id="UP000076837">
    <property type="component" value="Unassembled WGS sequence"/>
</dbReference>
<gene>
    <name evidence="1" type="ORF">ST47_g8559</name>
</gene>
<evidence type="ECO:0000313" key="2">
    <source>
        <dbReference type="Proteomes" id="UP000076837"/>
    </source>
</evidence>
<evidence type="ECO:0000313" key="1">
    <source>
        <dbReference type="EMBL" id="KZM20438.1"/>
    </source>
</evidence>
<name>A0A162Z7B4_DIDRA</name>
<comment type="caution">
    <text evidence="1">The sequence shown here is derived from an EMBL/GenBank/DDBJ whole genome shotgun (WGS) entry which is preliminary data.</text>
</comment>
<keyword evidence="2" id="KW-1185">Reference proteome</keyword>
<dbReference type="EMBL" id="JYNV01000281">
    <property type="protein sequence ID" value="KZM20438.1"/>
    <property type="molecule type" value="Genomic_DNA"/>
</dbReference>
<sequence length="270" mass="27933">MSIFLQVTLLVSVVAAQLTTSIWLPGAANANQSFVGSVVTQLGDRTTLSVGFDGDAILTEYYGTGPGYVTVGGTTYMAYQATATDPGSDFSVTVDLACSRENGKAAPTCTMTTRNSVLDSSLDSFSCTTLGDSSTSTYVVTDTLRSSISDGLPVTRTIAETVTNGCTKYVGPSVLPQTTTTMSGDEQYFINNYKLIITAGTEKLSASAAVTPIESGAHSTISLVNSTARSSGTAQATGAAAPKPYMAPVLAGLGTAVILFVQHDFTYIKV</sequence>
<dbReference type="OrthoDB" id="3795220at2759"/>
<protein>
    <submittedName>
        <fullName evidence="1">Uncharacterized protein</fullName>
    </submittedName>
</protein>
<organism evidence="1 2">
    <name type="scientific">Didymella rabiei</name>
    <name type="common">Chickpea ascochyta blight fungus</name>
    <name type="synonym">Mycosphaerella rabiei</name>
    <dbReference type="NCBI Taxonomy" id="5454"/>
    <lineage>
        <taxon>Eukaryota</taxon>
        <taxon>Fungi</taxon>
        <taxon>Dikarya</taxon>
        <taxon>Ascomycota</taxon>
        <taxon>Pezizomycotina</taxon>
        <taxon>Dothideomycetes</taxon>
        <taxon>Pleosporomycetidae</taxon>
        <taxon>Pleosporales</taxon>
        <taxon>Pleosporineae</taxon>
        <taxon>Didymellaceae</taxon>
        <taxon>Ascochyta</taxon>
    </lineage>
</organism>
<reference evidence="1 2" key="1">
    <citation type="journal article" date="2016" name="Sci. Rep.">
        <title>Draft genome sequencing and secretome analysis of fungal phytopathogen Ascochyta rabiei provides insight into the necrotrophic effector repertoire.</title>
        <authorList>
            <person name="Verma S."/>
            <person name="Gazara R.K."/>
            <person name="Nizam S."/>
            <person name="Parween S."/>
            <person name="Chattopadhyay D."/>
            <person name="Verma P.K."/>
        </authorList>
    </citation>
    <scope>NUCLEOTIDE SEQUENCE [LARGE SCALE GENOMIC DNA]</scope>
    <source>
        <strain evidence="1 2">ArDII</strain>
    </source>
</reference>